<feature type="transmembrane region" description="Helical" evidence="1">
    <location>
        <begin position="104"/>
        <end position="127"/>
    </location>
</feature>
<feature type="transmembrane region" description="Helical" evidence="1">
    <location>
        <begin position="202"/>
        <end position="219"/>
    </location>
</feature>
<dbReference type="PANTHER" id="PTHR41307:SF1">
    <property type="entry name" value="MEMBRANE PROTEIN"/>
    <property type="match status" value="1"/>
</dbReference>
<feature type="transmembrane region" description="Helical" evidence="1">
    <location>
        <begin position="78"/>
        <end position="98"/>
    </location>
</feature>
<evidence type="ECO:0000256" key="1">
    <source>
        <dbReference type="SAM" id="Phobius"/>
    </source>
</evidence>
<feature type="transmembrane region" description="Helical" evidence="1">
    <location>
        <begin position="139"/>
        <end position="165"/>
    </location>
</feature>
<evidence type="ECO:0000259" key="2">
    <source>
        <dbReference type="Pfam" id="PF08006"/>
    </source>
</evidence>
<dbReference type="EMBL" id="NUAJ01000005">
    <property type="protein sequence ID" value="PEN57261.1"/>
    <property type="molecule type" value="Genomic_DNA"/>
</dbReference>
<keyword evidence="1" id="KW-0472">Membrane</keyword>
<reference evidence="3 4" key="1">
    <citation type="submission" date="2017-09" db="EMBL/GenBank/DDBJ databases">
        <title>Large-scale bioinformatics analysis of Bacillus genomes uncovers conserved roles of natural products in bacterial physiology.</title>
        <authorList>
            <consortium name="Agbiome Team Llc"/>
            <person name="Bleich R.M."/>
            <person name="Kirk G.J."/>
            <person name="Santa Maria K.C."/>
            <person name="Allen S.E."/>
            <person name="Farag S."/>
            <person name="Shank E.A."/>
            <person name="Bowers A."/>
        </authorList>
    </citation>
    <scope>NUCLEOTIDE SEQUENCE [LARGE SCALE GENOMIC DNA]</scope>
    <source>
        <strain evidence="3 4">AFS027958</strain>
    </source>
</reference>
<dbReference type="NCBIfam" id="NF005808">
    <property type="entry name" value="PRK07668.1"/>
    <property type="match status" value="1"/>
</dbReference>
<sequence>MLSSEAQKFLLDMRLFLTAKSVKESDMESFLEDAELHLIEGESDGKSVEEIFGSSPKEYANELVKVMERDRQETWKQIGFTVMNIVAFWIIASILIVNNEKLQISLIQCIGYSFTLMLAVLGPNFLLRKMTFVTSFTKTWFSMWSLVMIAPMFLLGVVTILDVIYPTKMVTFTQMQSYMLAGGIFIMTVAINMYFEGWFKNLYLIIPLSIMLVFQAFTSEDLMPMLFQIICLYGSLFILIFVEIMMKTNRRVFNRYESIFNNKRD</sequence>
<accession>A0AB36SST6</accession>
<organism evidence="3 4">
    <name type="scientific">Bacillus toyonensis</name>
    <dbReference type="NCBI Taxonomy" id="155322"/>
    <lineage>
        <taxon>Bacteria</taxon>
        <taxon>Bacillati</taxon>
        <taxon>Bacillota</taxon>
        <taxon>Bacilli</taxon>
        <taxon>Bacillales</taxon>
        <taxon>Bacillaceae</taxon>
        <taxon>Bacillus</taxon>
        <taxon>Bacillus cereus group</taxon>
    </lineage>
</organism>
<dbReference type="AlphaFoldDB" id="A0AB36SST6"/>
<proteinExistence type="predicted"/>
<feature type="transmembrane region" description="Helical" evidence="1">
    <location>
        <begin position="177"/>
        <end position="195"/>
    </location>
</feature>
<feature type="domain" description="HAAS transmembrane region" evidence="2">
    <location>
        <begin position="88"/>
        <end position="206"/>
    </location>
</feature>
<dbReference type="Pfam" id="PF08006">
    <property type="entry name" value="HAAS_TM"/>
    <property type="match status" value="1"/>
</dbReference>
<gene>
    <name evidence="3" type="ORF">CN596_04740</name>
</gene>
<feature type="transmembrane region" description="Helical" evidence="1">
    <location>
        <begin position="225"/>
        <end position="246"/>
    </location>
</feature>
<name>A0AB36SST6_9BACI</name>
<dbReference type="Proteomes" id="UP000220934">
    <property type="component" value="Unassembled WGS sequence"/>
</dbReference>
<dbReference type="SUPFAM" id="SSF158560">
    <property type="entry name" value="BH3980-like"/>
    <property type="match status" value="1"/>
</dbReference>
<evidence type="ECO:0000313" key="4">
    <source>
        <dbReference type="Proteomes" id="UP000220934"/>
    </source>
</evidence>
<keyword evidence="1" id="KW-1133">Transmembrane helix</keyword>
<keyword evidence="1" id="KW-0812">Transmembrane</keyword>
<dbReference type="PANTHER" id="PTHR41307">
    <property type="entry name" value="MEMBRANE PROTEIN-RELATED"/>
    <property type="match status" value="1"/>
</dbReference>
<protein>
    <submittedName>
        <fullName evidence="3">NADH-quinone oxidoreductase subunit E</fullName>
    </submittedName>
</protein>
<dbReference type="RefSeq" id="WP_097837469.1">
    <property type="nucleotide sequence ID" value="NZ_JAOPQL010000002.1"/>
</dbReference>
<evidence type="ECO:0000313" key="3">
    <source>
        <dbReference type="EMBL" id="PEN57261.1"/>
    </source>
</evidence>
<comment type="caution">
    <text evidence="3">The sequence shown here is derived from an EMBL/GenBank/DDBJ whole genome shotgun (WGS) entry which is preliminary data.</text>
</comment>
<dbReference type="InterPro" id="IPR012963">
    <property type="entry name" value="HAAS_TM"/>
</dbReference>